<dbReference type="Pfam" id="PF00002">
    <property type="entry name" value="7tm_2"/>
    <property type="match status" value="1"/>
</dbReference>
<dbReference type="Proteomes" id="UP000729913">
    <property type="component" value="Unassembled WGS sequence"/>
</dbReference>
<comment type="caution">
    <text evidence="7">The sequence shown here is derived from an EMBL/GenBank/DDBJ whole genome shotgun (WGS) entry which is preliminary data.</text>
</comment>
<evidence type="ECO:0000256" key="4">
    <source>
        <dbReference type="ARBA" id="ARBA00023136"/>
    </source>
</evidence>
<dbReference type="InterPro" id="IPR000832">
    <property type="entry name" value="GPCR_2_secretin-like"/>
</dbReference>
<dbReference type="GO" id="GO:0003735">
    <property type="term" value="F:structural constituent of ribosome"/>
    <property type="evidence" value="ECO:0007669"/>
    <property type="project" value="InterPro"/>
</dbReference>
<keyword evidence="8" id="KW-1185">Reference proteome</keyword>
<dbReference type="OrthoDB" id="10265903at2759"/>
<dbReference type="Pfam" id="PF00444">
    <property type="entry name" value="Ribosomal_L36"/>
    <property type="match status" value="1"/>
</dbReference>
<dbReference type="GO" id="GO:0007166">
    <property type="term" value="P:cell surface receptor signaling pathway"/>
    <property type="evidence" value="ECO:0007669"/>
    <property type="project" value="InterPro"/>
</dbReference>
<dbReference type="PANTHER" id="PTHR47154:SF2">
    <property type="entry name" value="G-PROTEIN COUPLED RECEPTOR MTH-RELATED"/>
    <property type="match status" value="1"/>
</dbReference>
<evidence type="ECO:0000313" key="8">
    <source>
        <dbReference type="Proteomes" id="UP000729913"/>
    </source>
</evidence>
<feature type="transmembrane region" description="Helical" evidence="5">
    <location>
        <begin position="171"/>
        <end position="192"/>
    </location>
</feature>
<evidence type="ECO:0000256" key="5">
    <source>
        <dbReference type="SAM" id="Phobius"/>
    </source>
</evidence>
<feature type="transmembrane region" description="Helical" evidence="5">
    <location>
        <begin position="224"/>
        <end position="245"/>
    </location>
</feature>
<dbReference type="InterPro" id="IPR000473">
    <property type="entry name" value="Ribosomal_bL36"/>
</dbReference>
<keyword evidence="2 5" id="KW-0812">Transmembrane</keyword>
<gene>
    <name evidence="7" type="ORF">G9C98_005036</name>
</gene>
<evidence type="ECO:0000313" key="7">
    <source>
        <dbReference type="EMBL" id="KAG8042402.1"/>
    </source>
</evidence>
<evidence type="ECO:0000256" key="2">
    <source>
        <dbReference type="ARBA" id="ARBA00022692"/>
    </source>
</evidence>
<dbReference type="AlphaFoldDB" id="A0A8J5R5H3"/>
<dbReference type="GO" id="GO:0005886">
    <property type="term" value="C:plasma membrane"/>
    <property type="evidence" value="ECO:0007669"/>
    <property type="project" value="TreeGrafter"/>
</dbReference>
<proteinExistence type="predicted"/>
<dbReference type="PROSITE" id="PS50261">
    <property type="entry name" value="G_PROTEIN_RECEP_F2_4"/>
    <property type="match status" value="1"/>
</dbReference>
<sequence length="379" mass="43526">MFNILRDFSDETIDSLLITQGFPTCNYSLINHVISTVDDRLIFYNDTYQGLTFSKAGKKKLFVTENNSCFDFGSSPDTLVVRTCNDAEFCEDNTCLKKCCPEGEARINIKPSKNWYFTSSGYVYVPDHQVARQHDEYCLEMIFGNKFLEDGLGYNGVVYINRESLGRRKRFLLYSCYAWGLPLLSSLFIFMLDSKKFIPDGWLPHLGETTCWIGSQNNNTAKVVFFYGPLSILLTINIIFFILTLHKMNCQILFKSIQRGTSVIISRITSLESSQLVTRQFHGLTQTLVTAANAQIPGSNFCKNHLLQSVQPILNHTCGLKHKAVLKRRCKDCYIYAIEGRWFVGCKTFGRHKQAQIVKKDKNTWMLTSVCQSKKRPWW</sequence>
<name>A0A8J5R5H3_9HYME</name>
<dbReference type="GO" id="GO:0005840">
    <property type="term" value="C:ribosome"/>
    <property type="evidence" value="ECO:0007669"/>
    <property type="project" value="InterPro"/>
</dbReference>
<dbReference type="GO" id="GO:0008528">
    <property type="term" value="F:G protein-coupled peptide receptor activity"/>
    <property type="evidence" value="ECO:0007669"/>
    <property type="project" value="TreeGrafter"/>
</dbReference>
<dbReference type="InterPro" id="IPR051384">
    <property type="entry name" value="Mth_GPCR"/>
</dbReference>
<dbReference type="GO" id="GO:0006412">
    <property type="term" value="P:translation"/>
    <property type="evidence" value="ECO:0007669"/>
    <property type="project" value="InterPro"/>
</dbReference>
<accession>A0A8J5R5H3</accession>
<dbReference type="PANTHER" id="PTHR47154">
    <property type="entry name" value="G-PROTEIN COUPLED RECEPTOR MTH-RELATED"/>
    <property type="match status" value="1"/>
</dbReference>
<evidence type="ECO:0000256" key="1">
    <source>
        <dbReference type="ARBA" id="ARBA00004141"/>
    </source>
</evidence>
<keyword evidence="3 5" id="KW-1133">Transmembrane helix</keyword>
<keyword evidence="4 5" id="KW-0472">Membrane</keyword>
<reference evidence="7" key="1">
    <citation type="submission" date="2020-03" db="EMBL/GenBank/DDBJ databases">
        <authorList>
            <person name="Chebbi M.A."/>
            <person name="Drezen J.M."/>
        </authorList>
    </citation>
    <scope>NUCLEOTIDE SEQUENCE</scope>
    <source>
        <tissue evidence="7">Whole body</tissue>
    </source>
</reference>
<dbReference type="EMBL" id="JAAOIC020000002">
    <property type="protein sequence ID" value="KAG8042402.1"/>
    <property type="molecule type" value="Genomic_DNA"/>
</dbReference>
<comment type="subcellular location">
    <subcellularLocation>
        <location evidence="1">Membrane</location>
        <topology evidence="1">Multi-pass membrane protein</topology>
    </subcellularLocation>
</comment>
<reference evidence="7" key="2">
    <citation type="submission" date="2021-04" db="EMBL/GenBank/DDBJ databases">
        <title>Genome-wide patterns of bracovirus chromosomal integration into multiple host tissues during parasitism.</title>
        <authorList>
            <person name="Chebbi M.A.C."/>
        </authorList>
    </citation>
    <scope>NUCLEOTIDE SEQUENCE</scope>
    <source>
        <tissue evidence="7">Whole body</tissue>
    </source>
</reference>
<evidence type="ECO:0000256" key="3">
    <source>
        <dbReference type="ARBA" id="ARBA00022989"/>
    </source>
</evidence>
<protein>
    <recommendedName>
        <fullName evidence="6">G-protein coupled receptors family 2 profile 2 domain-containing protein</fullName>
    </recommendedName>
</protein>
<dbReference type="InterPro" id="IPR017981">
    <property type="entry name" value="GPCR_2-like_7TM"/>
</dbReference>
<feature type="domain" description="G-protein coupled receptors family 2 profile 2" evidence="6">
    <location>
        <begin position="163"/>
        <end position="245"/>
    </location>
</feature>
<evidence type="ECO:0000259" key="6">
    <source>
        <dbReference type="PROSITE" id="PS50261"/>
    </source>
</evidence>
<organism evidence="7 8">
    <name type="scientific">Cotesia typhae</name>
    <dbReference type="NCBI Taxonomy" id="2053667"/>
    <lineage>
        <taxon>Eukaryota</taxon>
        <taxon>Metazoa</taxon>
        <taxon>Ecdysozoa</taxon>
        <taxon>Arthropoda</taxon>
        <taxon>Hexapoda</taxon>
        <taxon>Insecta</taxon>
        <taxon>Pterygota</taxon>
        <taxon>Neoptera</taxon>
        <taxon>Endopterygota</taxon>
        <taxon>Hymenoptera</taxon>
        <taxon>Apocrita</taxon>
        <taxon>Ichneumonoidea</taxon>
        <taxon>Braconidae</taxon>
        <taxon>Microgastrinae</taxon>
        <taxon>Cotesia</taxon>
    </lineage>
</organism>